<protein>
    <submittedName>
        <fullName evidence="1">Uncharacterized protein</fullName>
    </submittedName>
</protein>
<gene>
    <name evidence="1" type="ORF">CJOHNSTONI_LOCUS8562</name>
</gene>
<sequence length="78" mass="8461">TQPASRANRFGHLLQIRTVLYEWGRDQGGPTQLKPVVSEKLQRQVPRSASIHRNLHCFHASADADVDAVAGAGATDDA</sequence>
<evidence type="ECO:0000313" key="2">
    <source>
        <dbReference type="Proteomes" id="UP000746747"/>
    </source>
</evidence>
<dbReference type="Proteomes" id="UP000746747">
    <property type="component" value="Unassembled WGS sequence"/>
</dbReference>
<dbReference type="EMBL" id="CAKAEH010001723">
    <property type="protein sequence ID" value="CAG9538902.1"/>
    <property type="molecule type" value="Genomic_DNA"/>
</dbReference>
<keyword evidence="2" id="KW-1185">Reference proteome</keyword>
<accession>A0A8J2MT89</accession>
<proteinExistence type="predicted"/>
<name>A0A8J2MT89_9BILA</name>
<reference evidence="1" key="1">
    <citation type="submission" date="2021-09" db="EMBL/GenBank/DDBJ databases">
        <authorList>
            <consortium name="Pathogen Informatics"/>
        </authorList>
    </citation>
    <scope>NUCLEOTIDE SEQUENCE</scope>
</reference>
<organism evidence="1 2">
    <name type="scientific">Cercopithifilaria johnstoni</name>
    <dbReference type="NCBI Taxonomy" id="2874296"/>
    <lineage>
        <taxon>Eukaryota</taxon>
        <taxon>Metazoa</taxon>
        <taxon>Ecdysozoa</taxon>
        <taxon>Nematoda</taxon>
        <taxon>Chromadorea</taxon>
        <taxon>Rhabditida</taxon>
        <taxon>Spirurina</taxon>
        <taxon>Spiruromorpha</taxon>
        <taxon>Filarioidea</taxon>
        <taxon>Onchocercidae</taxon>
        <taxon>Cercopithifilaria</taxon>
    </lineage>
</organism>
<dbReference type="AlphaFoldDB" id="A0A8J2MT89"/>
<feature type="non-terminal residue" evidence="1">
    <location>
        <position position="1"/>
    </location>
</feature>
<evidence type="ECO:0000313" key="1">
    <source>
        <dbReference type="EMBL" id="CAG9538902.1"/>
    </source>
</evidence>
<comment type="caution">
    <text evidence="1">The sequence shown here is derived from an EMBL/GenBank/DDBJ whole genome shotgun (WGS) entry which is preliminary data.</text>
</comment>